<dbReference type="AlphaFoldDB" id="A0A1X4GA09"/>
<sequence length="65" mass="7311">MICSKISKIIRDRTSPVLLKGKTEGGKQAIAWRLFPNPTSAILLKGNFERGEKAIAWQLIQCDRL</sequence>
<accession>A0A1X4GA09</accession>
<evidence type="ECO:0000313" key="1">
    <source>
        <dbReference type="EMBL" id="OSO93917.1"/>
    </source>
</evidence>
<dbReference type="RefSeq" id="WP_085727474.1">
    <property type="nucleotide sequence ID" value="NZ_NBYN01000017.1"/>
</dbReference>
<reference evidence="2" key="1">
    <citation type="submission" date="2017-04" db="EMBL/GenBank/DDBJ databases">
        <authorList>
            <person name="Abreu V.A."/>
            <person name="Popin R.V."/>
            <person name="Rigonato J."/>
            <person name="Andreote A.P."/>
            <person name="Schaker P.C."/>
            <person name="Hoff-Risseti C."/>
            <person name="Alvarenga D.O."/>
            <person name="Varani A.M."/>
            <person name="Fiore M.F."/>
        </authorList>
    </citation>
    <scope>NUCLEOTIDE SEQUENCE [LARGE SCALE GENOMIC DNA]</scope>
    <source>
        <strain evidence="2">CENA303</strain>
    </source>
</reference>
<name>A0A1X4GA09_9CYAN</name>
<protein>
    <submittedName>
        <fullName evidence="1">Uncharacterized protein</fullName>
    </submittedName>
</protein>
<dbReference type="Proteomes" id="UP000192997">
    <property type="component" value="Unassembled WGS sequence"/>
</dbReference>
<gene>
    <name evidence="1" type="ORF">B7O87_05035</name>
</gene>
<evidence type="ECO:0000313" key="2">
    <source>
        <dbReference type="Proteomes" id="UP000192997"/>
    </source>
</evidence>
<proteinExistence type="predicted"/>
<dbReference type="EMBL" id="NBYN01000017">
    <property type="protein sequence ID" value="OSO93917.1"/>
    <property type="molecule type" value="Genomic_DNA"/>
</dbReference>
<organism evidence="1 2">
    <name type="scientific">Cylindrospermopsis raciborskii CENA303</name>
    <dbReference type="NCBI Taxonomy" id="1170769"/>
    <lineage>
        <taxon>Bacteria</taxon>
        <taxon>Bacillati</taxon>
        <taxon>Cyanobacteriota</taxon>
        <taxon>Cyanophyceae</taxon>
        <taxon>Nostocales</taxon>
        <taxon>Aphanizomenonaceae</taxon>
        <taxon>Cylindrospermopsis</taxon>
    </lineage>
</organism>
<comment type="caution">
    <text evidence="1">The sequence shown here is derived from an EMBL/GenBank/DDBJ whole genome shotgun (WGS) entry which is preliminary data.</text>
</comment>